<feature type="domain" description="ACP-like" evidence="1">
    <location>
        <begin position="25"/>
        <end position="117"/>
    </location>
</feature>
<proteinExistence type="predicted"/>
<dbReference type="GeneID" id="49948733"/>
<dbReference type="EMBL" id="CP073116">
    <property type="protein sequence ID" value="UTG71264.1"/>
    <property type="molecule type" value="Genomic_DNA"/>
</dbReference>
<dbReference type="AlphaFoldDB" id="A0A4D7WVB1"/>
<dbReference type="Pfam" id="PF24574">
    <property type="entry name" value="Nm-ACP"/>
    <property type="match status" value="1"/>
</dbReference>
<dbReference type="Proteomes" id="UP001057305">
    <property type="component" value="Chromosome"/>
</dbReference>
<reference evidence="2" key="1">
    <citation type="submission" date="2021-04" db="EMBL/GenBank/DDBJ databases">
        <title>Characterizing Neisseria spp. as novel respiratory pathobionts in bronchiectasis.</title>
        <authorList>
            <person name="Li L."/>
            <person name="Mac Aogain M."/>
            <person name="Xu T."/>
            <person name="Jaggi T.K."/>
            <person name="Chan L.Y."/>
            <person name="Keir H.R."/>
            <person name="Dicker A.J."/>
            <person name="Qu J."/>
            <person name="Liu Y."/>
            <person name="Chen H.S."/>
            <person name="Koh M.S."/>
            <person name="Ong T.H."/>
            <person name="Lim A.Y.H."/>
            <person name="Abisheganaden J."/>
            <person name="Low T.B."/>
            <person name="Oliver B.G."/>
            <person name="Tan N.S."/>
            <person name="Fang M."/>
            <person name="Chalmers J.D."/>
            <person name="Chotirmall S.H."/>
        </authorList>
    </citation>
    <scope>NUCLEOTIDE SEQUENCE</scope>
    <source>
        <strain evidence="2">TT0073</strain>
    </source>
</reference>
<name>A0A4D7WVB1_NEISU</name>
<gene>
    <name evidence="2" type="ORF">KCG56_07690</name>
</gene>
<dbReference type="PROSITE" id="PS51257">
    <property type="entry name" value="PROKAR_LIPOPROTEIN"/>
    <property type="match status" value="1"/>
</dbReference>
<evidence type="ECO:0000259" key="1">
    <source>
        <dbReference type="Pfam" id="PF24574"/>
    </source>
</evidence>
<sequence>MKLLSVITAAALATVSFSAAAAPAGFVSYSCDGGKSLNVMYGFDRSGRAVTADVNAGGKKASLVVDKKRSDSTGTTFTNRRGYTMSAGFIDKNTHTTSEVVGVNAPNGSFLVKNCEPRPR</sequence>
<evidence type="ECO:0000313" key="2">
    <source>
        <dbReference type="EMBL" id="UTG71264.1"/>
    </source>
</evidence>
<dbReference type="InterPro" id="IPR056025">
    <property type="entry name" value="ACP_dom"/>
</dbReference>
<organism evidence="2 3">
    <name type="scientific">Neisseria subflava</name>
    <dbReference type="NCBI Taxonomy" id="28449"/>
    <lineage>
        <taxon>Bacteria</taxon>
        <taxon>Pseudomonadati</taxon>
        <taxon>Pseudomonadota</taxon>
        <taxon>Betaproteobacteria</taxon>
        <taxon>Neisseriales</taxon>
        <taxon>Neisseriaceae</taxon>
        <taxon>Neisseria</taxon>
    </lineage>
</organism>
<accession>A0A4D7WVB1</accession>
<protein>
    <submittedName>
        <fullName evidence="2">Adhesin</fullName>
    </submittedName>
</protein>
<evidence type="ECO:0000313" key="3">
    <source>
        <dbReference type="Proteomes" id="UP001057305"/>
    </source>
</evidence>
<dbReference type="CDD" id="cd21836">
    <property type="entry name" value="adhesin_CP"/>
    <property type="match status" value="1"/>
</dbReference>
<dbReference type="RefSeq" id="WP_049328541.1">
    <property type="nucleotide sequence ID" value="NZ_CAUJRI010000001.1"/>
</dbReference>